<sequence>MQVGSSSKSSGLQRPRLDGLHLPTNSLSPQPKIARNKAQVSVILSGLEKVGLNPGGAGQDIPIKSPSPHKVRDSGQEIRSGVQGGYIRARPHQKGEEERVDPVETEIVIQVQNSLEEGCEITTPSSARCFREWGRCLEGATGTISLPSSAQSSEGRFWDAWLDSLEMEQYMSLVFTELRNVHSVEERVSSGQVGSSQEPPVVEGFPGVQGSIRSSGQVDSTTKGQAGLAISFVLVDPANPSVKIFREQGLTGFQGVDPEEHGGSQAESAIEGEGASSTNLQALRMLIEPEGCHFPKPLVAQGSRILNFQNPGSEIGCPNLLSCADFLGQGENQKLLPQMNTEDVSNWVVENMATVGQSLRISLEGRDSEEANRLLAGERGHIHLKKLQKMLRMRQQYMVAQVSALYPVKGPLGPTHGEKLDSSSNSSRSGDSAGSRPLNQGSLTISGLQLTTLPLKKMSFFSDKKEVQTSATALGYVAHAVSLIASYLDIPLRYPLRLGGSRSYIIDYAPSIEPTPFDSSSNLILFTNSKPTEFPLFLEGQDTTRAAYAIFLLNKDLEQLLNFIGVNSLGPRHVLANLKELLRIVYSPEYIDK</sequence>
<dbReference type="PANTHER" id="PTHR15157:SF24">
    <property type="entry name" value="VACUOLAR PROTEIN SORTING 38"/>
    <property type="match status" value="1"/>
</dbReference>
<keyword evidence="3" id="KW-1185">Reference proteome</keyword>
<feature type="region of interest" description="Disordered" evidence="1">
    <location>
        <begin position="1"/>
        <end position="34"/>
    </location>
</feature>
<comment type="caution">
    <text evidence="2">The sequence shown here is derived from an EMBL/GenBank/DDBJ whole genome shotgun (WGS) entry which is preliminary data.</text>
</comment>
<dbReference type="PANTHER" id="PTHR15157">
    <property type="entry name" value="UV RADIATION RESISTANCE-ASSOCIATED GENE PROTEIN"/>
    <property type="match status" value="1"/>
</dbReference>
<dbReference type="GO" id="GO:0000149">
    <property type="term" value="F:SNARE binding"/>
    <property type="evidence" value="ECO:0007669"/>
    <property type="project" value="TreeGrafter"/>
</dbReference>
<evidence type="ECO:0000256" key="1">
    <source>
        <dbReference type="SAM" id="MobiDB-lite"/>
    </source>
</evidence>
<name>A0A835DG89_TETSI</name>
<accession>A0A835DG89</accession>
<dbReference type="Proteomes" id="UP000655225">
    <property type="component" value="Unassembled WGS sequence"/>
</dbReference>
<dbReference type="GO" id="GO:0035493">
    <property type="term" value="P:SNARE complex assembly"/>
    <property type="evidence" value="ECO:0007669"/>
    <property type="project" value="TreeGrafter"/>
</dbReference>
<protein>
    <submittedName>
        <fullName evidence="2">Uncharacterized protein</fullName>
    </submittedName>
</protein>
<gene>
    <name evidence="2" type="ORF">HHK36_013058</name>
</gene>
<proteinExistence type="predicted"/>
<feature type="region of interest" description="Disordered" evidence="1">
    <location>
        <begin position="413"/>
        <end position="441"/>
    </location>
</feature>
<evidence type="ECO:0000313" key="2">
    <source>
        <dbReference type="EMBL" id="KAF8402106.1"/>
    </source>
</evidence>
<dbReference type="OrthoDB" id="72772at2759"/>
<evidence type="ECO:0000313" key="3">
    <source>
        <dbReference type="Proteomes" id="UP000655225"/>
    </source>
</evidence>
<dbReference type="GO" id="GO:0005768">
    <property type="term" value="C:endosome"/>
    <property type="evidence" value="ECO:0007669"/>
    <property type="project" value="TreeGrafter"/>
</dbReference>
<dbReference type="AlphaFoldDB" id="A0A835DG89"/>
<organism evidence="2 3">
    <name type="scientific">Tetracentron sinense</name>
    <name type="common">Spur-leaf</name>
    <dbReference type="NCBI Taxonomy" id="13715"/>
    <lineage>
        <taxon>Eukaryota</taxon>
        <taxon>Viridiplantae</taxon>
        <taxon>Streptophyta</taxon>
        <taxon>Embryophyta</taxon>
        <taxon>Tracheophyta</taxon>
        <taxon>Spermatophyta</taxon>
        <taxon>Magnoliopsida</taxon>
        <taxon>Trochodendrales</taxon>
        <taxon>Trochodendraceae</taxon>
        <taxon>Tetracentron</taxon>
    </lineage>
</organism>
<dbReference type="GO" id="GO:0000323">
    <property type="term" value="C:lytic vacuole"/>
    <property type="evidence" value="ECO:0007669"/>
    <property type="project" value="TreeGrafter"/>
</dbReference>
<feature type="compositionally biased region" description="Low complexity" evidence="1">
    <location>
        <begin position="422"/>
        <end position="436"/>
    </location>
</feature>
<feature type="region of interest" description="Disordered" evidence="1">
    <location>
        <begin position="51"/>
        <end position="79"/>
    </location>
</feature>
<dbReference type="EMBL" id="JABCRI010000008">
    <property type="protein sequence ID" value="KAF8402106.1"/>
    <property type="molecule type" value="Genomic_DNA"/>
</dbReference>
<reference evidence="2 3" key="1">
    <citation type="submission" date="2020-04" db="EMBL/GenBank/DDBJ databases">
        <title>Plant Genome Project.</title>
        <authorList>
            <person name="Zhang R.-G."/>
        </authorList>
    </citation>
    <scope>NUCLEOTIDE SEQUENCE [LARGE SCALE GENOMIC DNA]</scope>
    <source>
        <strain evidence="2">YNK0</strain>
        <tissue evidence="2">Leaf</tissue>
    </source>
</reference>
<feature type="compositionally biased region" description="Polar residues" evidence="1">
    <location>
        <begin position="1"/>
        <end position="12"/>
    </location>
</feature>